<organism evidence="1 2">
    <name type="scientific">Alligator mississippiensis</name>
    <name type="common">American alligator</name>
    <dbReference type="NCBI Taxonomy" id="8496"/>
    <lineage>
        <taxon>Eukaryota</taxon>
        <taxon>Metazoa</taxon>
        <taxon>Chordata</taxon>
        <taxon>Craniata</taxon>
        <taxon>Vertebrata</taxon>
        <taxon>Euteleostomi</taxon>
        <taxon>Archelosauria</taxon>
        <taxon>Archosauria</taxon>
        <taxon>Crocodylia</taxon>
        <taxon>Alligatoridae</taxon>
        <taxon>Alligatorinae</taxon>
        <taxon>Alligator</taxon>
    </lineage>
</organism>
<evidence type="ECO:0000313" key="1">
    <source>
        <dbReference type="EMBL" id="KYO19017.1"/>
    </source>
</evidence>
<dbReference type="Proteomes" id="UP000050525">
    <property type="component" value="Unassembled WGS sequence"/>
</dbReference>
<reference evidence="1 2" key="1">
    <citation type="journal article" date="2012" name="Genome Biol.">
        <title>Sequencing three crocodilian genomes to illuminate the evolution of archosaurs and amniotes.</title>
        <authorList>
            <person name="St John J.A."/>
            <person name="Braun E.L."/>
            <person name="Isberg S.R."/>
            <person name="Miles L.G."/>
            <person name="Chong A.Y."/>
            <person name="Gongora J."/>
            <person name="Dalzell P."/>
            <person name="Moran C."/>
            <person name="Bed'hom B."/>
            <person name="Abzhanov A."/>
            <person name="Burgess S.C."/>
            <person name="Cooksey A.M."/>
            <person name="Castoe T.A."/>
            <person name="Crawford N.G."/>
            <person name="Densmore L.D."/>
            <person name="Drew J.C."/>
            <person name="Edwards S.V."/>
            <person name="Faircloth B.C."/>
            <person name="Fujita M.K."/>
            <person name="Greenwold M.J."/>
            <person name="Hoffmann F.G."/>
            <person name="Howard J.M."/>
            <person name="Iguchi T."/>
            <person name="Janes D.E."/>
            <person name="Khan S.Y."/>
            <person name="Kohno S."/>
            <person name="de Koning A.J."/>
            <person name="Lance S.L."/>
            <person name="McCarthy F.M."/>
            <person name="McCormack J.E."/>
            <person name="Merchant M.E."/>
            <person name="Peterson D.G."/>
            <person name="Pollock D.D."/>
            <person name="Pourmand N."/>
            <person name="Raney B.J."/>
            <person name="Roessler K.A."/>
            <person name="Sanford J.R."/>
            <person name="Sawyer R.H."/>
            <person name="Schmidt C.J."/>
            <person name="Triplett E.W."/>
            <person name="Tuberville T.D."/>
            <person name="Venegas-Anaya M."/>
            <person name="Howard J.T."/>
            <person name="Jarvis E.D."/>
            <person name="Guillette L.J.Jr."/>
            <person name="Glenn T.C."/>
            <person name="Green R.E."/>
            <person name="Ray D.A."/>
        </authorList>
    </citation>
    <scope>NUCLEOTIDE SEQUENCE [LARGE SCALE GENOMIC DNA]</scope>
    <source>
        <strain evidence="1">KSC_2009_1</strain>
    </source>
</reference>
<gene>
    <name evidence="1" type="ORF">Y1Q_0018968</name>
</gene>
<dbReference type="AlphaFoldDB" id="A0A151M3B3"/>
<sequence length="72" mass="8029">MDPCFIQSSEWTYSKDGLGLNMITHHHLHIQKHPSIDITEQLDTSLAPSGPDPQAAGTSQNCSAEFKFFLWA</sequence>
<keyword evidence="2" id="KW-1185">Reference proteome</keyword>
<evidence type="ECO:0000313" key="2">
    <source>
        <dbReference type="Proteomes" id="UP000050525"/>
    </source>
</evidence>
<protein>
    <submittedName>
        <fullName evidence="1">Uncharacterized protein</fullName>
    </submittedName>
</protein>
<accession>A0A151M3B3</accession>
<dbReference type="EMBL" id="AKHW03006769">
    <property type="protein sequence ID" value="KYO19017.1"/>
    <property type="molecule type" value="Genomic_DNA"/>
</dbReference>
<comment type="caution">
    <text evidence="1">The sequence shown here is derived from an EMBL/GenBank/DDBJ whole genome shotgun (WGS) entry which is preliminary data.</text>
</comment>
<proteinExistence type="predicted"/>
<name>A0A151M3B3_ALLMI</name>